<feature type="compositionally biased region" description="Low complexity" evidence="1">
    <location>
        <begin position="517"/>
        <end position="532"/>
    </location>
</feature>
<feature type="compositionally biased region" description="Basic and acidic residues" evidence="1">
    <location>
        <begin position="616"/>
        <end position="625"/>
    </location>
</feature>
<feature type="compositionally biased region" description="Pro residues" evidence="1">
    <location>
        <begin position="533"/>
        <end position="548"/>
    </location>
</feature>
<feature type="region of interest" description="Disordered" evidence="1">
    <location>
        <begin position="349"/>
        <end position="653"/>
    </location>
</feature>
<dbReference type="EMBL" id="OX451739">
    <property type="protein sequence ID" value="CAI8609801.1"/>
    <property type="molecule type" value="Genomic_DNA"/>
</dbReference>
<name>A0AAV1AJ07_VICFA</name>
<feature type="domain" description="Ribophorin II second" evidence="4">
    <location>
        <begin position="76"/>
        <end position="182"/>
    </location>
</feature>
<sequence length="802" mass="87043">MAINLAKFLILFFTISICNAVTNPSPISDSHRSAALQLFDGSSSRSMVPLPGSAKDFFNQIESLALLESKRVPVPLVLSLPATVYSLSKKDQLKVTVNTVLGSAAPPLTVKLVRAFHADAKHSAVIEGKELQYDQSSGLHVMGFPDNVDVGTYVFVFETTLHDSGSENDYAIGGQIHVPIYVTGIVKVSNAEIAVLGSDLGSDETQKTLDLAGTDVVSLSANHLQKLRFSFQLIMPHGHTFKPRQALLKLKHETKYEHIFVVRNTGKKFEIILDFLGLVDKFYYLSGRYDFELTVGDAVMENSFLRPLGHLELDLPEAPEKAAHLPPLPSRSSFENCCEERHVLFQLSVSQSESNNHSRPARSSSVTRPSISTSQSQYNNNYSSNRSSSKNILNTSSASVSSYIRPSSPIPRSTSSTRPSTPTSRTTPSRASTPSRIRTVSTSSTAEKPRPISQSSRPSTPSSRPQVPANLHSPSAPSTRSLSRPSTPTRRSSIPSLSPSSATSSSTSAGRVPLNGRSSAPSSRPSSPSPRIRAPPQPVVPPDFPLDTPPNLRTTLPDGPVSAGRSRPGVNTLKGNTSETQASVNMPRRASSPIVSRGRSTEPVSKSRGFANGNGHHADVHEPRKVSHAPEVAARRSVKASTNTTNNSGFGRNISKKSLDMAIKHMDIRNGSGNHRALSSTTLFPQSIRNSTPKSQYNRGSSAPPTSIEANGNILNKNNGSHFDVVNGINRNMIKGREIDERQYSAKLSEIDVYESSRYDALLLKEDLKNTNWLHSVDDKFDQGSLLFDNGFENLPEPFGLL</sequence>
<feature type="domain" description="Ribophorin II third" evidence="3">
    <location>
        <begin position="190"/>
        <end position="313"/>
    </location>
</feature>
<evidence type="ECO:0000313" key="6">
    <source>
        <dbReference type="Proteomes" id="UP001157006"/>
    </source>
</evidence>
<feature type="compositionally biased region" description="Low complexity" evidence="1">
    <location>
        <begin position="362"/>
        <end position="439"/>
    </location>
</feature>
<dbReference type="InterPro" id="IPR008814">
    <property type="entry name" value="Swp1"/>
</dbReference>
<organism evidence="5 6">
    <name type="scientific">Vicia faba</name>
    <name type="common">Broad bean</name>
    <name type="synonym">Faba vulgaris</name>
    <dbReference type="NCBI Taxonomy" id="3906"/>
    <lineage>
        <taxon>Eukaryota</taxon>
        <taxon>Viridiplantae</taxon>
        <taxon>Streptophyta</taxon>
        <taxon>Embryophyta</taxon>
        <taxon>Tracheophyta</taxon>
        <taxon>Spermatophyta</taxon>
        <taxon>Magnoliopsida</taxon>
        <taxon>eudicotyledons</taxon>
        <taxon>Gunneridae</taxon>
        <taxon>Pentapetalae</taxon>
        <taxon>rosids</taxon>
        <taxon>fabids</taxon>
        <taxon>Fabales</taxon>
        <taxon>Fabaceae</taxon>
        <taxon>Papilionoideae</taxon>
        <taxon>50 kb inversion clade</taxon>
        <taxon>NPAAA clade</taxon>
        <taxon>Hologalegina</taxon>
        <taxon>IRL clade</taxon>
        <taxon>Fabeae</taxon>
        <taxon>Vicia</taxon>
    </lineage>
</organism>
<feature type="compositionally biased region" description="Polar residues" evidence="1">
    <location>
        <begin position="639"/>
        <end position="650"/>
    </location>
</feature>
<keyword evidence="2" id="KW-0732">Signal</keyword>
<dbReference type="Pfam" id="PF23860">
    <property type="entry name" value="Ribophorin_II_3rd"/>
    <property type="match status" value="1"/>
</dbReference>
<protein>
    <submittedName>
        <fullName evidence="5">Uncharacterized protein</fullName>
    </submittedName>
</protein>
<evidence type="ECO:0000259" key="4">
    <source>
        <dbReference type="Pfam" id="PF23861"/>
    </source>
</evidence>
<evidence type="ECO:0000313" key="5">
    <source>
        <dbReference type="EMBL" id="CAI8609801.1"/>
    </source>
</evidence>
<evidence type="ECO:0000256" key="1">
    <source>
        <dbReference type="SAM" id="MobiDB-lite"/>
    </source>
</evidence>
<feature type="compositionally biased region" description="Polar residues" evidence="1">
    <location>
        <begin position="573"/>
        <end position="584"/>
    </location>
</feature>
<dbReference type="GO" id="GO:0006487">
    <property type="term" value="P:protein N-linked glycosylation"/>
    <property type="evidence" value="ECO:0007669"/>
    <property type="project" value="TreeGrafter"/>
</dbReference>
<dbReference type="PANTHER" id="PTHR12640">
    <property type="entry name" value="RIBOPHORIN II"/>
    <property type="match status" value="1"/>
</dbReference>
<feature type="chain" id="PRO_5043449211" evidence="2">
    <location>
        <begin position="21"/>
        <end position="802"/>
    </location>
</feature>
<proteinExistence type="predicted"/>
<feature type="signal peptide" evidence="2">
    <location>
        <begin position="1"/>
        <end position="20"/>
    </location>
</feature>
<feature type="region of interest" description="Disordered" evidence="1">
    <location>
        <begin position="686"/>
        <end position="715"/>
    </location>
</feature>
<dbReference type="PANTHER" id="PTHR12640:SF0">
    <property type="entry name" value="DOLICHYL-DIPHOSPHOOLIGOSACCHARIDE--PROTEIN GLYCOSYLTRANSFERASE SUBUNIT 2"/>
    <property type="match status" value="1"/>
</dbReference>
<dbReference type="Proteomes" id="UP001157006">
    <property type="component" value="Chromosome 4"/>
</dbReference>
<dbReference type="GO" id="GO:0008250">
    <property type="term" value="C:oligosaccharyltransferase complex"/>
    <property type="evidence" value="ECO:0007669"/>
    <property type="project" value="InterPro"/>
</dbReference>
<reference evidence="5 6" key="1">
    <citation type="submission" date="2023-01" db="EMBL/GenBank/DDBJ databases">
        <authorList>
            <person name="Kreplak J."/>
        </authorList>
    </citation>
    <scope>NUCLEOTIDE SEQUENCE [LARGE SCALE GENOMIC DNA]</scope>
</reference>
<keyword evidence="6" id="KW-1185">Reference proteome</keyword>
<dbReference type="AlphaFoldDB" id="A0AAV1AJ07"/>
<gene>
    <name evidence="5" type="ORF">VFH_IV150960</name>
</gene>
<evidence type="ECO:0000256" key="2">
    <source>
        <dbReference type="SAM" id="SignalP"/>
    </source>
</evidence>
<evidence type="ECO:0000259" key="3">
    <source>
        <dbReference type="Pfam" id="PF23860"/>
    </source>
</evidence>
<accession>A0AAV1AJ07</accession>
<feature type="compositionally biased region" description="Low complexity" evidence="1">
    <location>
        <begin position="451"/>
        <end position="508"/>
    </location>
</feature>
<feature type="compositionally biased region" description="Polar residues" evidence="1">
    <location>
        <begin position="349"/>
        <end position="358"/>
    </location>
</feature>
<dbReference type="Pfam" id="PF23861">
    <property type="entry name" value="Ribophorin_II_2nd"/>
    <property type="match status" value="1"/>
</dbReference>
<dbReference type="InterPro" id="IPR055374">
    <property type="entry name" value="Ribophorin_II_3rd"/>
</dbReference>
<dbReference type="InterPro" id="IPR055375">
    <property type="entry name" value="Ribophorin_II_2nd"/>
</dbReference>